<keyword evidence="1" id="KW-0732">Signal</keyword>
<dbReference type="InterPro" id="IPR033778">
    <property type="entry name" value="CPCFC"/>
</dbReference>
<gene>
    <name evidence="3" type="ORF">g.4099</name>
</gene>
<accession>A0A1B6CST7</accession>
<feature type="signal peptide" evidence="1">
    <location>
        <begin position="1"/>
        <end position="15"/>
    </location>
</feature>
<organism evidence="3">
    <name type="scientific">Clastoptera arizonana</name>
    <name type="common">Arizona spittle bug</name>
    <dbReference type="NCBI Taxonomy" id="38151"/>
    <lineage>
        <taxon>Eukaryota</taxon>
        <taxon>Metazoa</taxon>
        <taxon>Ecdysozoa</taxon>
        <taxon>Arthropoda</taxon>
        <taxon>Hexapoda</taxon>
        <taxon>Insecta</taxon>
        <taxon>Pterygota</taxon>
        <taxon>Neoptera</taxon>
        <taxon>Paraneoptera</taxon>
        <taxon>Hemiptera</taxon>
        <taxon>Auchenorrhyncha</taxon>
        <taxon>Cercopoidea</taxon>
        <taxon>Clastopteridae</taxon>
        <taxon>Clastoptera</taxon>
    </lineage>
</organism>
<protein>
    <recommendedName>
        <fullName evidence="2">Cuticle protein CPCFC domain-containing protein</fullName>
    </recommendedName>
</protein>
<proteinExistence type="predicted"/>
<sequence length="101" mass="10375">MYKLAVVLLAAAAVAIPTEWPAGLNPATCPNYPYCDNAIVALYNSPPAPVAYAAPADGYPAGVSPAACPNYPFCGAAIPGYYARQYPAGVSPAACPNYPYC</sequence>
<dbReference type="EMBL" id="GEDC01020699">
    <property type="protein sequence ID" value="JAS16599.1"/>
    <property type="molecule type" value="Transcribed_RNA"/>
</dbReference>
<feature type="domain" description="Cuticle protein CPCFC" evidence="2">
    <location>
        <begin position="21"/>
        <end position="36"/>
    </location>
</feature>
<reference evidence="3" key="1">
    <citation type="submission" date="2015-12" db="EMBL/GenBank/DDBJ databases">
        <title>De novo transcriptome assembly of four potential Pierce s Disease insect vectors from Arizona vineyards.</title>
        <authorList>
            <person name="Tassone E.E."/>
        </authorList>
    </citation>
    <scope>NUCLEOTIDE SEQUENCE</scope>
</reference>
<evidence type="ECO:0000313" key="3">
    <source>
        <dbReference type="EMBL" id="JAS16599.1"/>
    </source>
</evidence>
<evidence type="ECO:0000256" key="1">
    <source>
        <dbReference type="SAM" id="SignalP"/>
    </source>
</evidence>
<evidence type="ECO:0000259" key="2">
    <source>
        <dbReference type="Pfam" id="PF17223"/>
    </source>
</evidence>
<feature type="domain" description="Cuticle protein CPCFC" evidence="2">
    <location>
        <begin position="59"/>
        <end position="74"/>
    </location>
</feature>
<dbReference type="Pfam" id="PF17223">
    <property type="entry name" value="CPCFC"/>
    <property type="match status" value="3"/>
</dbReference>
<feature type="domain" description="Cuticle protein CPCFC" evidence="2">
    <location>
        <begin position="86"/>
        <end position="101"/>
    </location>
</feature>
<name>A0A1B6CST7_9HEMI</name>
<dbReference type="AlphaFoldDB" id="A0A1B6CST7"/>
<feature type="chain" id="PRO_5012949652" description="Cuticle protein CPCFC domain-containing protein" evidence="1">
    <location>
        <begin position="16"/>
        <end position="101"/>
    </location>
</feature>
<dbReference type="GO" id="GO:0042302">
    <property type="term" value="F:structural constituent of cuticle"/>
    <property type="evidence" value="ECO:0007669"/>
    <property type="project" value="InterPro"/>
</dbReference>